<dbReference type="Proteomes" id="UP000775213">
    <property type="component" value="Unassembled WGS sequence"/>
</dbReference>
<dbReference type="AlphaFoldDB" id="A0AAV7HJ67"/>
<organism evidence="2 3">
    <name type="scientific">Dendrobium chrysotoxum</name>
    <name type="common">Orchid</name>
    <dbReference type="NCBI Taxonomy" id="161865"/>
    <lineage>
        <taxon>Eukaryota</taxon>
        <taxon>Viridiplantae</taxon>
        <taxon>Streptophyta</taxon>
        <taxon>Embryophyta</taxon>
        <taxon>Tracheophyta</taxon>
        <taxon>Spermatophyta</taxon>
        <taxon>Magnoliopsida</taxon>
        <taxon>Liliopsida</taxon>
        <taxon>Asparagales</taxon>
        <taxon>Orchidaceae</taxon>
        <taxon>Epidendroideae</taxon>
        <taxon>Malaxideae</taxon>
        <taxon>Dendrobiinae</taxon>
        <taxon>Dendrobium</taxon>
    </lineage>
</organism>
<comment type="caution">
    <text evidence="2">The sequence shown here is derived from an EMBL/GenBank/DDBJ whole genome shotgun (WGS) entry which is preliminary data.</text>
</comment>
<accession>A0AAV7HJ67</accession>
<dbReference type="PANTHER" id="PTHR34461:SF2">
    <property type="entry name" value="EXPRESSED PROTEIN"/>
    <property type="match status" value="1"/>
</dbReference>
<reference evidence="2 3" key="1">
    <citation type="journal article" date="2021" name="Hortic Res">
        <title>Chromosome-scale assembly of the Dendrobium chrysotoxum genome enhances the understanding of orchid evolution.</title>
        <authorList>
            <person name="Zhang Y."/>
            <person name="Zhang G.Q."/>
            <person name="Zhang D."/>
            <person name="Liu X.D."/>
            <person name="Xu X.Y."/>
            <person name="Sun W.H."/>
            <person name="Yu X."/>
            <person name="Zhu X."/>
            <person name="Wang Z.W."/>
            <person name="Zhao X."/>
            <person name="Zhong W.Y."/>
            <person name="Chen H."/>
            <person name="Yin W.L."/>
            <person name="Huang T."/>
            <person name="Niu S.C."/>
            <person name="Liu Z.J."/>
        </authorList>
    </citation>
    <scope>NUCLEOTIDE SEQUENCE [LARGE SCALE GENOMIC DNA]</scope>
    <source>
        <strain evidence="2">Lindl</strain>
    </source>
</reference>
<feature type="compositionally biased region" description="Polar residues" evidence="1">
    <location>
        <begin position="114"/>
        <end position="126"/>
    </location>
</feature>
<dbReference type="EMBL" id="JAGFBR010000004">
    <property type="protein sequence ID" value="KAH0467852.1"/>
    <property type="molecule type" value="Genomic_DNA"/>
</dbReference>
<evidence type="ECO:0000313" key="3">
    <source>
        <dbReference type="Proteomes" id="UP000775213"/>
    </source>
</evidence>
<name>A0AAV7HJ67_DENCH</name>
<keyword evidence="3" id="KW-1185">Reference proteome</keyword>
<feature type="region of interest" description="Disordered" evidence="1">
    <location>
        <begin position="114"/>
        <end position="139"/>
    </location>
</feature>
<sequence>MQGLLSRQTLRREFPSFTLTLKALVLGCSLFSSLSSSPSLRLSMARRSLYQNGGTVCHGQDGSKLADNNSMSHNQSNGYISNPRRSLRLKIAAVYEAESAIPDILSLKHQQETGTDTCVSSPNQVKVESPSYEKSHGPLKQKSNFVDIRDSDDESSTSMTLMDLLTRCKSKKRKSSEGSGQANVDIRERNNVPMMLKEEDPELDETISSFKIKKVKSSPTSEKLNKYTKSTLHSSPPEKRTVQTFPLASVAPMSGLDEAIIKETISKELSLDSEYGLRHKKESVDVKMKEFAEQSPLSVGTSAASVIKEEVIETCLDVSDDENSMMNSNTVLVNECDFDKKYTGEVLDKVSERVDLEQPENVISNIMDPFLRDIIRQCKHDFSSPSPTLENFQFPSHDVKNVKNEHLVVGSTKCENTAPNAGLMRMFKHHRNLPTEVLQKEDQQGLQLEELMPSDKRDLHLTLAESSTEFIESDCEELKCFLENDSWLVKNRRSSFSDTPFNERIVSSVSECNTSYSCDNFGEPTDDSVVSSSLENHDDFVDGLNHDSIDKNNCLGASHSHKSLDIVSDGGCSMVSENCSELVSQSMQPLSSFALSQIDHNILSNDTLVSVDAPCSITEAGSAYLNPICENGKQASYYDGDSLGGLTRIDTDGWVPQKNELLPSSQAHKLNRCLDIKPCGAKVFDLTDAVRLSGQIVCPCPVSQLHETKASTQLLVKDGLSKSAAVMDAIADFPTSSSLESSTQICVERLINMQTTEIQVADTKFGGNLCMEVEHSPKKLLSNRKEISPNSQEKLLRALNNGGLDDVVKLSNCMKKLCFDKGVAKKPLSSFLDDGETFLEAERMIKKQKIMNESLPEVTKGILKSPDTICCNPCFSKNSSIHDAILFSQRQMQDTENIATKLLKGLNSLKCIVEETICTEGLTLSPSKLNFDEIRSATKHASKLEVTTKKWLAMMAKDCTRFCKIMRLAENKLVPPVYDPHKGRKKVTFADEAGGALCQIKVYEQQPVALIYPKS</sequence>
<dbReference type="PANTHER" id="PTHR34461">
    <property type="entry name" value="EXPRESSED PROTEIN"/>
    <property type="match status" value="1"/>
</dbReference>
<gene>
    <name evidence="2" type="ORF">IEQ34_002885</name>
</gene>
<evidence type="ECO:0000313" key="2">
    <source>
        <dbReference type="EMBL" id="KAH0467852.1"/>
    </source>
</evidence>
<protein>
    <submittedName>
        <fullName evidence="2">Uncharacterized protein</fullName>
    </submittedName>
</protein>
<evidence type="ECO:0000256" key="1">
    <source>
        <dbReference type="SAM" id="MobiDB-lite"/>
    </source>
</evidence>
<proteinExistence type="predicted"/>